<sequence length="1232" mass="135451">MTVSKRNSAEMANIDEVELEAAGYVQAMPRQFSMWSLGALSFTLTCTWLGTGASLGIGIGEAGPAGALWSLVVAGVMTLVVSAGMAELASAYPVAGAQYYWSFMVASDKYKAFASYLNAWMSIIGWWLASGSVANFIASMLVEIASIWHPDFEPHQWQIYLIYVALIWLAAALNILGSRILPLYNQFVFMLSILTLGSTMIALFVVGRNKHASSQFIFADTTGQSGWTSEGFTFLLAISNAVFGFMGSDCGAHLCEEIANPAKYVPMVIMYPLVIGLLTAFPFAASLIYSITDLEAILNTVTGLPLIEIYFQATGSRVAASVLLSAFTFCFFGCLVGVGTTCSRTIWAVSRDGVLPFSNLWMSIHSAFAMPANATLLTAICVTLYGLIFLGSTTAFSAMVNTTILFLQTSCIIPQAILLYRGRDRVLPRRYFNLGKLGPFVNGISVAWVVFLDVLYCFPSVLPVTAQNMSYVTVVVTGLLSFVVILWVATKRGTFTGPHINVELMNERRQAALDSNLGGGDPEISEVGDLEPKSEVRTRSGAVPSKPGLRGAAGGGLGGVSGDWGPPRVRGSRALLVPNLVKKPWGAGSSVNFNSIYLAGFCICLRCLVDDMDAPSLPEASKRREAVDCFNCSASRRPCDRTRHRCETCSRCSELCGGYPREWQWLAGVKSRGKHKGRSMSIPTSSRDWHSTTPVNHMFVFKPGNPKRKRAKGAGDSSTKPRRHRAGTDKMALPDAANFAATPSSNEQHFDQAEGESPTSVADPNHELLLAPDAEAAGGDSASLELTNAIFDDIDVSAIQDLDIDGNMLIPPLELESIWPDQTGSLQPSMIYLPPPPALSTLASLQAWETVELLTLYDAELCVLPLTYDYVANPLRRVSRGPDHSDHAVIAFTIQYLSRMKDSGADDGAAKKIMAYKHSASKLCTLALSTGTPQPKEHVIDTTVVLFNLDSFTAAAGPWNERLTAALQRIECMGGIDAFPISPRLHAQLTMFVWWDCNISLFTRSGPVFPERYHDFVLSNDNDEDSNIFALSGVPKELFGYFRELAELASEKELISKMKYAKFDDQRVLELERCIRNLTHPPLGDADSEESVHTWHDYYNGTNAWKYGLLLYISRVLKWDRIGEPNRQEITSLSRLVLDSVRCCRADSNFRKQFLHPVFLAGAESTDSYSREFIVDYFKKWYQRTGYAMFEDALVLLREIWERRDESNNDARIWWGSVVGERPLGASQFLLG</sequence>
<dbReference type="GO" id="GO:0006865">
    <property type="term" value="P:amino acid transport"/>
    <property type="evidence" value="ECO:0007669"/>
    <property type="project" value="InterPro"/>
</dbReference>
<dbReference type="GO" id="GO:0016020">
    <property type="term" value="C:membrane"/>
    <property type="evidence" value="ECO:0007669"/>
    <property type="project" value="UniProtKB-SubCell"/>
</dbReference>
<keyword evidence="5 8" id="KW-0472">Membrane</keyword>
<evidence type="ECO:0000256" key="8">
    <source>
        <dbReference type="SAM" id="Phobius"/>
    </source>
</evidence>
<evidence type="ECO:0000256" key="2">
    <source>
        <dbReference type="ARBA" id="ARBA00022448"/>
    </source>
</evidence>
<dbReference type="AlphaFoldDB" id="A0A2U3EBK2"/>
<evidence type="ECO:0000256" key="3">
    <source>
        <dbReference type="ARBA" id="ARBA00022692"/>
    </source>
</evidence>
<dbReference type="Proteomes" id="UP000245956">
    <property type="component" value="Unassembled WGS sequence"/>
</dbReference>
<feature type="transmembrane region" description="Helical" evidence="8">
    <location>
        <begin position="368"/>
        <end position="390"/>
    </location>
</feature>
<feature type="transmembrane region" description="Helical" evidence="8">
    <location>
        <begin position="319"/>
        <end position="347"/>
    </location>
</feature>
<dbReference type="PANTHER" id="PTHR45649:SF11">
    <property type="entry name" value="TRANSPORTER, PUTATIVE (EUROFUNG)-RELATED"/>
    <property type="match status" value="1"/>
</dbReference>
<dbReference type="GO" id="GO:0022857">
    <property type="term" value="F:transmembrane transporter activity"/>
    <property type="evidence" value="ECO:0007669"/>
    <property type="project" value="InterPro"/>
</dbReference>
<dbReference type="InterPro" id="IPR004840">
    <property type="entry name" value="Amino_acid_permease_CS"/>
</dbReference>
<evidence type="ECO:0000256" key="6">
    <source>
        <dbReference type="ARBA" id="ARBA00023242"/>
    </source>
</evidence>
<evidence type="ECO:0000256" key="4">
    <source>
        <dbReference type="ARBA" id="ARBA00022989"/>
    </source>
</evidence>
<feature type="transmembrane region" description="Helical" evidence="8">
    <location>
        <begin position="160"/>
        <end position="181"/>
    </location>
</feature>
<comment type="caution">
    <text evidence="9">The sequence shown here is derived from an EMBL/GenBank/DDBJ whole genome shotgun (WGS) entry which is preliminary data.</text>
</comment>
<evidence type="ECO:0000256" key="7">
    <source>
        <dbReference type="SAM" id="MobiDB-lite"/>
    </source>
</evidence>
<protein>
    <submittedName>
        <fullName evidence="9">Amino acid transporter</fullName>
    </submittedName>
</protein>
<dbReference type="Gene3D" id="1.20.1740.10">
    <property type="entry name" value="Amino acid/polyamine transporter I"/>
    <property type="match status" value="1"/>
</dbReference>
<dbReference type="PANTHER" id="PTHR45649">
    <property type="entry name" value="AMINO-ACID PERMEASE BAT1"/>
    <property type="match status" value="1"/>
</dbReference>
<reference evidence="9 10" key="1">
    <citation type="journal article" date="2016" name="Front. Microbiol.">
        <title>Genome and transcriptome sequences reveal the specific parasitism of the nematophagous Purpureocillium lilacinum 36-1.</title>
        <authorList>
            <person name="Xie J."/>
            <person name="Li S."/>
            <person name="Mo C."/>
            <person name="Xiao X."/>
            <person name="Peng D."/>
            <person name="Wang G."/>
            <person name="Xiao Y."/>
        </authorList>
    </citation>
    <scope>NUCLEOTIDE SEQUENCE [LARGE SCALE GENOMIC DNA]</scope>
    <source>
        <strain evidence="9 10">36-1</strain>
    </source>
</reference>
<accession>A0A2U3EBK2</accession>
<feature type="transmembrane region" description="Helical" evidence="8">
    <location>
        <begin position="187"/>
        <end position="206"/>
    </location>
</feature>
<feature type="transmembrane region" description="Helical" evidence="8">
    <location>
        <begin position="67"/>
        <end position="86"/>
    </location>
</feature>
<feature type="region of interest" description="Disordered" evidence="7">
    <location>
        <begin position="698"/>
        <end position="764"/>
    </location>
</feature>
<dbReference type="PROSITE" id="PS00218">
    <property type="entry name" value="AMINO_ACID_PERMEASE_1"/>
    <property type="match status" value="1"/>
</dbReference>
<dbReference type="InterPro" id="IPR021858">
    <property type="entry name" value="Fun_TF"/>
</dbReference>
<organism evidence="9 10">
    <name type="scientific">Purpureocillium lilacinum</name>
    <name type="common">Paecilomyces lilacinus</name>
    <dbReference type="NCBI Taxonomy" id="33203"/>
    <lineage>
        <taxon>Eukaryota</taxon>
        <taxon>Fungi</taxon>
        <taxon>Dikarya</taxon>
        <taxon>Ascomycota</taxon>
        <taxon>Pezizomycotina</taxon>
        <taxon>Sordariomycetes</taxon>
        <taxon>Hypocreomycetidae</taxon>
        <taxon>Hypocreales</taxon>
        <taxon>Ophiocordycipitaceae</taxon>
        <taxon>Purpureocillium</taxon>
    </lineage>
</organism>
<evidence type="ECO:0000256" key="5">
    <source>
        <dbReference type="ARBA" id="ARBA00023136"/>
    </source>
</evidence>
<dbReference type="InterPro" id="IPR002293">
    <property type="entry name" value="AA/rel_permease1"/>
</dbReference>
<feature type="transmembrane region" description="Helical" evidence="8">
    <location>
        <begin position="396"/>
        <end position="420"/>
    </location>
</feature>
<feature type="transmembrane region" description="Helical" evidence="8">
    <location>
        <begin position="34"/>
        <end position="55"/>
    </location>
</feature>
<keyword evidence="3 8" id="KW-0812">Transmembrane</keyword>
<feature type="transmembrane region" description="Helical" evidence="8">
    <location>
        <begin position="268"/>
        <end position="289"/>
    </location>
</feature>
<keyword evidence="2" id="KW-0813">Transport</keyword>
<feature type="compositionally biased region" description="Gly residues" evidence="7">
    <location>
        <begin position="551"/>
        <end position="562"/>
    </location>
</feature>
<comment type="subcellular location">
    <subcellularLocation>
        <location evidence="1">Membrane</location>
        <topology evidence="1">Multi-pass membrane protein</topology>
    </subcellularLocation>
</comment>
<proteinExistence type="predicted"/>
<evidence type="ECO:0000256" key="1">
    <source>
        <dbReference type="ARBA" id="ARBA00004141"/>
    </source>
</evidence>
<dbReference type="Pfam" id="PF11951">
    <property type="entry name" value="Fungal_trans_2"/>
    <property type="match status" value="1"/>
</dbReference>
<keyword evidence="6" id="KW-0539">Nucleus</keyword>
<feature type="transmembrane region" description="Helical" evidence="8">
    <location>
        <begin position="468"/>
        <end position="489"/>
    </location>
</feature>
<dbReference type="EMBL" id="LCWV01000007">
    <property type="protein sequence ID" value="PWI71888.1"/>
    <property type="molecule type" value="Genomic_DNA"/>
</dbReference>
<feature type="transmembrane region" description="Helical" evidence="8">
    <location>
        <begin position="124"/>
        <end position="148"/>
    </location>
</feature>
<dbReference type="Pfam" id="PF13520">
    <property type="entry name" value="AA_permease_2"/>
    <property type="match status" value="1"/>
</dbReference>
<keyword evidence="4 8" id="KW-1133">Transmembrane helix</keyword>
<feature type="region of interest" description="Disordered" evidence="7">
    <location>
        <begin position="517"/>
        <end position="565"/>
    </location>
</feature>
<feature type="transmembrane region" description="Helical" evidence="8">
    <location>
        <begin position="440"/>
        <end position="462"/>
    </location>
</feature>
<evidence type="ECO:0000313" key="9">
    <source>
        <dbReference type="EMBL" id="PWI71888.1"/>
    </source>
</evidence>
<evidence type="ECO:0000313" key="10">
    <source>
        <dbReference type="Proteomes" id="UP000245956"/>
    </source>
</evidence>
<gene>
    <name evidence="9" type="ORF">PCL_11982</name>
</gene>
<name>A0A2U3EBK2_PURLI</name>